<feature type="compositionally biased region" description="Acidic residues" evidence="1">
    <location>
        <begin position="113"/>
        <end position="123"/>
    </location>
</feature>
<organism evidence="2 3">
    <name type="scientific">Fusarium culmorum</name>
    <dbReference type="NCBI Taxonomy" id="5516"/>
    <lineage>
        <taxon>Eukaryota</taxon>
        <taxon>Fungi</taxon>
        <taxon>Dikarya</taxon>
        <taxon>Ascomycota</taxon>
        <taxon>Pezizomycotina</taxon>
        <taxon>Sordariomycetes</taxon>
        <taxon>Hypocreomycetidae</taxon>
        <taxon>Hypocreales</taxon>
        <taxon>Nectriaceae</taxon>
        <taxon>Fusarium</taxon>
    </lineage>
</organism>
<proteinExistence type="predicted"/>
<evidence type="ECO:0000313" key="2">
    <source>
        <dbReference type="EMBL" id="QPC63340.1"/>
    </source>
</evidence>
<dbReference type="EMBL" id="CP064749">
    <property type="protein sequence ID" value="QPC63340.1"/>
    <property type="molecule type" value="Genomic_DNA"/>
</dbReference>
<sequence>MSRYQGSHNNRSRERVSMRGSRIRYADEIEDERQYESNWQQRHPHGLDRRHIPPRITRAMTFRPEVSKDELDEHELNRVTKITHRPRSRSPSLVFNNSINVLNKIKNPPPDYSDSDSDDEESLVDYRSEGSIRRSSARTSLPSQSSGVSNKLRHKGPHSLSGICNKDTISKDNTVGHGTQMDDLLASFGRKAMGLKDKDQYGQVIRESTLDILRPMDHEEFDTEQLRHDRENNDYRKHIQAFTRHKPQVHRYRVSDTPHGPVADLIHSEDEDEDEIVEVGKHRYALPTTPPRHEYADKASAAMRYIQTSKIVHEERKRTAQYALDKKNGVPMDIPDEDSDGYDSDLSNDEYEMDFRLDYY</sequence>
<reference evidence="2" key="1">
    <citation type="submission" date="2020-11" db="EMBL/GenBank/DDBJ databases">
        <title>The chromosome-scale genome resource for two endophytic Fusarium species: F. culmorum and F. pseudograminearum.</title>
        <authorList>
            <person name="Yuan Z."/>
        </authorList>
    </citation>
    <scope>NUCLEOTIDE SEQUENCE</scope>
    <source>
        <strain evidence="2">Class2-1B</strain>
    </source>
</reference>
<feature type="region of interest" description="Disordered" evidence="1">
    <location>
        <begin position="322"/>
        <end position="348"/>
    </location>
</feature>
<evidence type="ECO:0000256" key="1">
    <source>
        <dbReference type="SAM" id="MobiDB-lite"/>
    </source>
</evidence>
<feature type="compositionally biased region" description="Polar residues" evidence="1">
    <location>
        <begin position="133"/>
        <end position="149"/>
    </location>
</feature>
<feature type="compositionally biased region" description="Acidic residues" evidence="1">
    <location>
        <begin position="334"/>
        <end position="348"/>
    </location>
</feature>
<accession>A0A7S8HWF1</accession>
<dbReference type="Proteomes" id="UP000663297">
    <property type="component" value="Chromosome 3"/>
</dbReference>
<feature type="region of interest" description="Disordered" evidence="1">
    <location>
        <begin position="102"/>
        <end position="177"/>
    </location>
</feature>
<feature type="region of interest" description="Disordered" evidence="1">
    <location>
        <begin position="1"/>
        <end position="20"/>
    </location>
</feature>
<evidence type="ECO:0000313" key="3">
    <source>
        <dbReference type="Proteomes" id="UP000663297"/>
    </source>
</evidence>
<gene>
    <name evidence="2" type="ORF">HYE67_005571</name>
</gene>
<name>A0A7S8HWF1_FUSCU</name>
<protein>
    <submittedName>
        <fullName evidence="2">Uncharacterized protein</fullName>
    </submittedName>
</protein>
<dbReference type="AlphaFoldDB" id="A0A7S8HWF1"/>